<comment type="subunit">
    <text evidence="7">Monomer.</text>
</comment>
<keyword evidence="4 7" id="KW-0694">RNA-binding</keyword>
<evidence type="ECO:0000256" key="3">
    <source>
        <dbReference type="ARBA" id="ARBA00022801"/>
    </source>
</evidence>
<comment type="function">
    <text evidence="7">Hydrolyzes ribosome-free peptidyl-tRNAs (with 1 or more amino acids incorporated), which drop off the ribosome during protein synthesis, or as a result of ribosome stalling.</text>
</comment>
<dbReference type="PROSITE" id="PS01195">
    <property type="entry name" value="PEPT_TRNA_HYDROL_1"/>
    <property type="match status" value="1"/>
</dbReference>
<dbReference type="InterPro" id="IPR018171">
    <property type="entry name" value="Pept_tRNA_hydro_CS"/>
</dbReference>
<comment type="subcellular location">
    <subcellularLocation>
        <location evidence="7">Cytoplasm</location>
    </subcellularLocation>
</comment>
<dbReference type="GO" id="GO:0016787">
    <property type="term" value="F:hydrolase activity"/>
    <property type="evidence" value="ECO:0007669"/>
    <property type="project" value="UniProtKB-KW"/>
</dbReference>
<keyword evidence="3 7" id="KW-0378">Hydrolase</keyword>
<dbReference type="EC" id="3.1.1.29" evidence="1 7"/>
<evidence type="ECO:0000256" key="1">
    <source>
        <dbReference type="ARBA" id="ARBA00013260"/>
    </source>
</evidence>
<dbReference type="Gene3D" id="3.40.50.1470">
    <property type="entry name" value="Peptidyl-tRNA hydrolase"/>
    <property type="match status" value="1"/>
</dbReference>
<protein>
    <recommendedName>
        <fullName evidence="6 7">Peptidyl-tRNA hydrolase</fullName>
        <shortName evidence="7">Pth</shortName>
        <ecNumber evidence="1 7">3.1.1.29</ecNumber>
    </recommendedName>
</protein>
<dbReference type="HAMAP" id="MF_00083">
    <property type="entry name" value="Pept_tRNA_hydro_bact"/>
    <property type="match status" value="1"/>
</dbReference>
<comment type="catalytic activity">
    <reaction evidence="7 8">
        <text>an N-acyl-L-alpha-aminoacyl-tRNA + H2O = an N-acyl-L-amino acid + a tRNA + H(+)</text>
        <dbReference type="Rhea" id="RHEA:54448"/>
        <dbReference type="Rhea" id="RHEA-COMP:10123"/>
        <dbReference type="Rhea" id="RHEA-COMP:13883"/>
        <dbReference type="ChEBI" id="CHEBI:15377"/>
        <dbReference type="ChEBI" id="CHEBI:15378"/>
        <dbReference type="ChEBI" id="CHEBI:59874"/>
        <dbReference type="ChEBI" id="CHEBI:78442"/>
        <dbReference type="ChEBI" id="CHEBI:138191"/>
        <dbReference type="EC" id="3.1.1.29"/>
    </reaction>
</comment>
<dbReference type="InterPro" id="IPR001328">
    <property type="entry name" value="Pept_tRNA_hydro"/>
</dbReference>
<feature type="binding site" evidence="7">
    <location>
        <position position="14"/>
    </location>
    <ligand>
        <name>tRNA</name>
        <dbReference type="ChEBI" id="CHEBI:17843"/>
    </ligand>
</feature>
<keyword evidence="7" id="KW-0963">Cytoplasm</keyword>
<name>A0ABU5L8Y9_9RICK</name>
<reference evidence="10 11" key="1">
    <citation type="submission" date="2023-02" db="EMBL/GenBank/DDBJ databases">
        <title>Host association and intracellularity evolved multiple times independently in the Rickettsiales.</title>
        <authorList>
            <person name="Castelli M."/>
            <person name="Nardi T."/>
            <person name="Gammuto L."/>
            <person name="Bellinzona G."/>
            <person name="Sabaneyeva E."/>
            <person name="Potekhin A."/>
            <person name="Serra V."/>
            <person name="Petroni G."/>
            <person name="Sassera D."/>
        </authorList>
    </citation>
    <scope>NUCLEOTIDE SEQUENCE [LARGE SCALE GENOMIC DNA]</scope>
    <source>
        <strain evidence="10 11">BOD18</strain>
    </source>
</reference>
<keyword evidence="2 7" id="KW-0820">tRNA-binding</keyword>
<dbReference type="Proteomes" id="UP001293791">
    <property type="component" value="Unassembled WGS sequence"/>
</dbReference>
<dbReference type="NCBIfam" id="TIGR00447">
    <property type="entry name" value="pth"/>
    <property type="match status" value="1"/>
</dbReference>
<feature type="binding site" evidence="7">
    <location>
        <position position="64"/>
    </location>
    <ligand>
        <name>tRNA</name>
        <dbReference type="ChEBI" id="CHEBI:17843"/>
    </ligand>
</feature>
<comment type="function">
    <text evidence="7">Catalyzes the release of premature peptidyl moieties from peptidyl-tRNA molecules trapped in stalled 50S ribosomal subunits, and thus maintains levels of free tRNAs and 50S ribosomes.</text>
</comment>
<sequence>MYLIVGLGNIGEKYSDTRHNIGFAAVDLIHREYEFDEFKVRKKSLISSGTINTQKISLLKPLTYMNNSGIAVSEFVSFYKIPLQNILVIYDDMDIECGKAKFKFAGGSAGHNGIKSIDAHVGIDYWRLRIGISKPKFADISNYVLSKFTEEQISVISGVLQKISKNIDLALLGNKDKFLNSIK</sequence>
<gene>
    <name evidence="7" type="primary">pth</name>
    <name evidence="10" type="ORF">Cyrtocomes_00977</name>
</gene>
<dbReference type="PANTHER" id="PTHR17224:SF1">
    <property type="entry name" value="PEPTIDYL-TRNA HYDROLASE"/>
    <property type="match status" value="1"/>
</dbReference>
<evidence type="ECO:0000256" key="4">
    <source>
        <dbReference type="ARBA" id="ARBA00022884"/>
    </source>
</evidence>
<organism evidence="10 11">
    <name type="scientific">Candidatus Cyrtobacter comes</name>
    <dbReference type="NCBI Taxonomy" id="675776"/>
    <lineage>
        <taxon>Bacteria</taxon>
        <taxon>Pseudomonadati</taxon>
        <taxon>Pseudomonadota</taxon>
        <taxon>Alphaproteobacteria</taxon>
        <taxon>Rickettsiales</taxon>
        <taxon>Candidatus Midichloriaceae</taxon>
        <taxon>Candidatus Cyrtobacter</taxon>
    </lineage>
</organism>
<evidence type="ECO:0000256" key="7">
    <source>
        <dbReference type="HAMAP-Rule" id="MF_00083"/>
    </source>
</evidence>
<comment type="similarity">
    <text evidence="5 7 9">Belongs to the PTH family.</text>
</comment>
<evidence type="ECO:0000256" key="8">
    <source>
        <dbReference type="RuleBase" id="RU000673"/>
    </source>
</evidence>
<keyword evidence="11" id="KW-1185">Reference proteome</keyword>
<evidence type="ECO:0000256" key="6">
    <source>
        <dbReference type="ARBA" id="ARBA00050038"/>
    </source>
</evidence>
<evidence type="ECO:0000256" key="5">
    <source>
        <dbReference type="ARBA" id="ARBA00038063"/>
    </source>
</evidence>
<dbReference type="PANTHER" id="PTHR17224">
    <property type="entry name" value="PEPTIDYL-TRNA HYDROLASE"/>
    <property type="match status" value="1"/>
</dbReference>
<dbReference type="RefSeq" id="WP_322498044.1">
    <property type="nucleotide sequence ID" value="NZ_JARGYT010000068.1"/>
</dbReference>
<evidence type="ECO:0000313" key="10">
    <source>
        <dbReference type="EMBL" id="MDZ5762587.1"/>
    </source>
</evidence>
<accession>A0ABU5L8Y9</accession>
<dbReference type="CDD" id="cd00462">
    <property type="entry name" value="PTH"/>
    <property type="match status" value="1"/>
</dbReference>
<dbReference type="SUPFAM" id="SSF53178">
    <property type="entry name" value="Peptidyl-tRNA hydrolase-like"/>
    <property type="match status" value="1"/>
</dbReference>
<dbReference type="InterPro" id="IPR036416">
    <property type="entry name" value="Pept_tRNA_hydro_sf"/>
</dbReference>
<proteinExistence type="inferred from homology"/>
<feature type="site" description="Stabilizes the basic form of H active site to accept a proton" evidence="7">
    <location>
        <position position="91"/>
    </location>
</feature>
<feature type="binding site" evidence="7">
    <location>
        <position position="112"/>
    </location>
    <ligand>
        <name>tRNA</name>
        <dbReference type="ChEBI" id="CHEBI:17843"/>
    </ligand>
</feature>
<feature type="binding site" evidence="7">
    <location>
        <position position="66"/>
    </location>
    <ligand>
        <name>tRNA</name>
        <dbReference type="ChEBI" id="CHEBI:17843"/>
    </ligand>
</feature>
<dbReference type="PROSITE" id="PS01196">
    <property type="entry name" value="PEPT_TRNA_HYDROL_2"/>
    <property type="match status" value="1"/>
</dbReference>
<feature type="active site" description="Proton acceptor" evidence="7">
    <location>
        <position position="19"/>
    </location>
</feature>
<evidence type="ECO:0000256" key="9">
    <source>
        <dbReference type="RuleBase" id="RU004320"/>
    </source>
</evidence>
<evidence type="ECO:0000256" key="2">
    <source>
        <dbReference type="ARBA" id="ARBA00022555"/>
    </source>
</evidence>
<dbReference type="EMBL" id="JARGYT010000068">
    <property type="protein sequence ID" value="MDZ5762587.1"/>
    <property type="molecule type" value="Genomic_DNA"/>
</dbReference>
<feature type="site" description="Discriminates between blocked and unblocked aminoacyl-tRNA" evidence="7">
    <location>
        <position position="9"/>
    </location>
</feature>
<evidence type="ECO:0000313" key="11">
    <source>
        <dbReference type="Proteomes" id="UP001293791"/>
    </source>
</evidence>
<comment type="caution">
    <text evidence="10">The sequence shown here is derived from an EMBL/GenBank/DDBJ whole genome shotgun (WGS) entry which is preliminary data.</text>
</comment>
<dbReference type="Pfam" id="PF01195">
    <property type="entry name" value="Pept_tRNA_hydro"/>
    <property type="match status" value="1"/>
</dbReference>